<feature type="transmembrane region" description="Helical" evidence="2">
    <location>
        <begin position="104"/>
        <end position="123"/>
    </location>
</feature>
<keyword evidence="4" id="KW-1185">Reference proteome</keyword>
<name>A0ABV1P2P9_9ACTN</name>
<evidence type="ECO:0000313" key="4">
    <source>
        <dbReference type="Proteomes" id="UP001482520"/>
    </source>
</evidence>
<sequence length="268" mass="26090">MATSTSHPRTSGGSAAPSPLRRGPAGSRGLAWAVLAGAVLQVVAPVVQSLGLGSSPGEGAGADLLITPVGWAFSIWGVIYTLALAQAVAVLVRGADSVPRALQVAQVVLYLGGAVWIVCAAVDSSVATAVALLVMAVAGVAGALVAARSALPAGWFGALTRAAAGLYGGWVTAALFLNLSTAAVALDLADVADLGWQLGALAVAAATLVVVTLATRGLVAYAVAGGWALVGIAVTGSADGTTAVVVTALVALAVLAGATLLAQRRASR</sequence>
<feature type="transmembrane region" description="Helical" evidence="2">
    <location>
        <begin position="30"/>
        <end position="51"/>
    </location>
</feature>
<comment type="caution">
    <text evidence="3">The sequence shown here is derived from an EMBL/GenBank/DDBJ whole genome shotgun (WGS) entry which is preliminary data.</text>
</comment>
<reference evidence="3 4" key="1">
    <citation type="submission" date="2024-02" db="EMBL/GenBank/DDBJ databases">
        <title>Full genome sequence of Nocardioides kribbensis.</title>
        <authorList>
            <person name="Poletto B.L."/>
            <person name="Silva G."/>
            <person name="Galante D."/>
            <person name="Campos K.R."/>
            <person name="Santos M.B.N."/>
            <person name="Sacchi C.T."/>
        </authorList>
    </citation>
    <scope>NUCLEOTIDE SEQUENCE [LARGE SCALE GENOMIC DNA]</scope>
    <source>
        <strain evidence="3 4">O4R</strain>
    </source>
</reference>
<proteinExistence type="predicted"/>
<gene>
    <name evidence="3" type="ORF">V6R90_17310</name>
</gene>
<protein>
    <recommendedName>
        <fullName evidence="5">MFS transporter</fullName>
    </recommendedName>
</protein>
<feature type="transmembrane region" description="Helical" evidence="2">
    <location>
        <begin position="218"/>
        <end position="236"/>
    </location>
</feature>
<feature type="compositionally biased region" description="Polar residues" evidence="1">
    <location>
        <begin position="1"/>
        <end position="13"/>
    </location>
</feature>
<evidence type="ECO:0008006" key="5">
    <source>
        <dbReference type="Google" id="ProtNLM"/>
    </source>
</evidence>
<evidence type="ECO:0000256" key="2">
    <source>
        <dbReference type="SAM" id="Phobius"/>
    </source>
</evidence>
<evidence type="ECO:0000256" key="1">
    <source>
        <dbReference type="SAM" id="MobiDB-lite"/>
    </source>
</evidence>
<accession>A0ABV1P2P9</accession>
<feature type="transmembrane region" description="Helical" evidence="2">
    <location>
        <begin position="71"/>
        <end position="92"/>
    </location>
</feature>
<organism evidence="3 4">
    <name type="scientific">Nocardioides kribbensis</name>
    <dbReference type="NCBI Taxonomy" id="305517"/>
    <lineage>
        <taxon>Bacteria</taxon>
        <taxon>Bacillati</taxon>
        <taxon>Actinomycetota</taxon>
        <taxon>Actinomycetes</taxon>
        <taxon>Propionibacteriales</taxon>
        <taxon>Nocardioidaceae</taxon>
        <taxon>Nocardioides</taxon>
    </lineage>
</organism>
<evidence type="ECO:0000313" key="3">
    <source>
        <dbReference type="EMBL" id="MEQ7849041.1"/>
    </source>
</evidence>
<feature type="transmembrane region" description="Helical" evidence="2">
    <location>
        <begin position="163"/>
        <end position="188"/>
    </location>
</feature>
<dbReference type="RefSeq" id="WP_349805402.1">
    <property type="nucleotide sequence ID" value="NZ_JBEGDP010000027.1"/>
</dbReference>
<keyword evidence="2" id="KW-1133">Transmembrane helix</keyword>
<feature type="transmembrane region" description="Helical" evidence="2">
    <location>
        <begin position="242"/>
        <end position="262"/>
    </location>
</feature>
<dbReference type="EMBL" id="JBEGDP010000027">
    <property type="protein sequence ID" value="MEQ7849041.1"/>
    <property type="molecule type" value="Genomic_DNA"/>
</dbReference>
<feature type="transmembrane region" description="Helical" evidence="2">
    <location>
        <begin position="194"/>
        <end position="211"/>
    </location>
</feature>
<feature type="transmembrane region" description="Helical" evidence="2">
    <location>
        <begin position="129"/>
        <end position="151"/>
    </location>
</feature>
<dbReference type="Proteomes" id="UP001482520">
    <property type="component" value="Unassembled WGS sequence"/>
</dbReference>
<keyword evidence="2" id="KW-0472">Membrane</keyword>
<keyword evidence="2" id="KW-0812">Transmembrane</keyword>
<feature type="region of interest" description="Disordered" evidence="1">
    <location>
        <begin position="1"/>
        <end position="22"/>
    </location>
</feature>